<comment type="caution">
    <text evidence="1">The sequence shown here is derived from an EMBL/GenBank/DDBJ whole genome shotgun (WGS) entry which is preliminary data.</text>
</comment>
<evidence type="ECO:0000313" key="1">
    <source>
        <dbReference type="EMBL" id="KPA90795.1"/>
    </source>
</evidence>
<reference evidence="1 2" key="1">
    <citation type="journal article" date="2015" name="PLoS ONE">
        <title>Rice-Infecting Pseudomonas Genomes Are Highly Accessorized and Harbor Multiple Putative Virulence Mechanisms to Cause Sheath Brown Rot.</title>
        <authorList>
            <person name="Quibod I.L."/>
            <person name="Grande G."/>
            <person name="Oreiro E.G."/>
            <person name="Borja F.N."/>
            <person name="Dossa G.S."/>
            <person name="Mauleon R."/>
            <person name="Cruz C.V."/>
            <person name="Oliva R."/>
        </authorList>
    </citation>
    <scope>NUCLEOTIDE SEQUENCE [LARGE SCALE GENOMIC DNA]</scope>
    <source>
        <strain evidence="1 2">IRRI 6609</strain>
    </source>
</reference>
<sequence length="235" mass="26584">MFDTIRSLDVLPAGERVHITRQELATARRCRALELEARRRARDLLDEAQAQVEAIQASAFAEGYGEGVMQAAVDLARGLCESRRLADQLHGQMAETLRQLLKSLLDDPRWFDQMLEQWLAEQADTTRMTLQVLLPLRCRGRVAVLREQLERLGVVSVKFEFSDQERYVVRLGEQLFEFELEAAREQLAPRVLSRLAGLPDSVRELDEQARQALARLVATFTGTDLPPPMGADDAD</sequence>
<dbReference type="Proteomes" id="UP000037931">
    <property type="component" value="Unassembled WGS sequence"/>
</dbReference>
<protein>
    <submittedName>
        <fullName evidence="1">HrpE/YscL/FliH and V-type ATPase subunit E</fullName>
    </submittedName>
</protein>
<gene>
    <name evidence="1" type="ORF">PF66_02864</name>
</gene>
<dbReference type="InterPro" id="IPR009335">
    <property type="entry name" value="T3SS_HrpE/ATPase_suE"/>
</dbReference>
<evidence type="ECO:0000313" key="2">
    <source>
        <dbReference type="Proteomes" id="UP000037931"/>
    </source>
</evidence>
<dbReference type="OrthoDB" id="6848855at2"/>
<organism evidence="1 2">
    <name type="scientific">Pseudomonas asplenii</name>
    <dbReference type="NCBI Taxonomy" id="53407"/>
    <lineage>
        <taxon>Bacteria</taxon>
        <taxon>Pseudomonadati</taxon>
        <taxon>Pseudomonadota</taxon>
        <taxon>Gammaproteobacteria</taxon>
        <taxon>Pseudomonadales</taxon>
        <taxon>Pseudomonadaceae</taxon>
        <taxon>Pseudomonas</taxon>
    </lineage>
</organism>
<proteinExistence type="predicted"/>
<dbReference type="PATRIC" id="fig|50340.43.peg.6251"/>
<dbReference type="RefSeq" id="WP_054063018.1">
    <property type="nucleotide sequence ID" value="NZ_JSYZ01000009.1"/>
</dbReference>
<keyword evidence="2" id="KW-1185">Reference proteome</keyword>
<dbReference type="EMBL" id="JSYZ01000009">
    <property type="protein sequence ID" value="KPA90795.1"/>
    <property type="molecule type" value="Genomic_DNA"/>
</dbReference>
<dbReference type="Pfam" id="PF06188">
    <property type="entry name" value="HrpE"/>
    <property type="match status" value="1"/>
</dbReference>
<dbReference type="AlphaFoldDB" id="A0A0M9GGP5"/>
<name>A0A0M9GGP5_9PSED</name>
<dbReference type="STRING" id="50340.PF66_02864"/>
<accession>A0A0M9GGP5</accession>